<evidence type="ECO:0000259" key="8">
    <source>
        <dbReference type="Pfam" id="PF21365"/>
    </source>
</evidence>
<feature type="domain" description="DUF5110" evidence="7">
    <location>
        <begin position="689"/>
        <end position="759"/>
    </location>
</feature>
<dbReference type="PANTHER" id="PTHR22762:SF166">
    <property type="entry name" value="ALPHA-GLUCOSIDASE"/>
    <property type="match status" value="1"/>
</dbReference>
<protein>
    <submittedName>
        <fullName evidence="9">Alpha-glucosidase</fullName>
    </submittedName>
</protein>
<evidence type="ECO:0000259" key="5">
    <source>
        <dbReference type="Pfam" id="PF01055"/>
    </source>
</evidence>
<dbReference type="AlphaFoldDB" id="A0A0A2T6X2"/>
<dbReference type="InterPro" id="IPR030458">
    <property type="entry name" value="Glyco_hydro_31_AS"/>
</dbReference>
<dbReference type="InterPro" id="IPR013780">
    <property type="entry name" value="Glyco_hydro_b"/>
</dbReference>
<dbReference type="Pfam" id="PF17137">
    <property type="entry name" value="DUF5110"/>
    <property type="match status" value="1"/>
</dbReference>
<dbReference type="Gene3D" id="2.60.40.1180">
    <property type="entry name" value="Golgi alpha-mannosidase II"/>
    <property type="match status" value="2"/>
</dbReference>
<evidence type="ECO:0000313" key="9">
    <source>
        <dbReference type="EMBL" id="KGP71552.1"/>
    </source>
</evidence>
<dbReference type="InterPro" id="IPR000322">
    <property type="entry name" value="Glyco_hydro_31_TIM"/>
</dbReference>
<keyword evidence="10" id="KW-1185">Reference proteome</keyword>
<dbReference type="PANTHER" id="PTHR22762">
    <property type="entry name" value="ALPHA-GLUCOSIDASE"/>
    <property type="match status" value="1"/>
</dbReference>
<evidence type="ECO:0000259" key="7">
    <source>
        <dbReference type="Pfam" id="PF17137"/>
    </source>
</evidence>
<dbReference type="InterPro" id="IPR048395">
    <property type="entry name" value="Glyco_hydro_31_C"/>
</dbReference>
<dbReference type="InterPro" id="IPR025887">
    <property type="entry name" value="Glyco_hydro_31_N_dom"/>
</dbReference>
<evidence type="ECO:0000313" key="10">
    <source>
        <dbReference type="Proteomes" id="UP000030147"/>
    </source>
</evidence>
<dbReference type="InterPro" id="IPR030459">
    <property type="entry name" value="Glyco_hydro_31_CS"/>
</dbReference>
<feature type="domain" description="Glycosyl hydrolase family 31 C-terminal" evidence="8">
    <location>
        <begin position="588"/>
        <end position="674"/>
    </location>
</feature>
<reference evidence="9 10" key="1">
    <citation type="journal article" date="2015" name="Stand. Genomic Sci.">
        <title>High quality draft genome sequence of the moderately halophilic bacterium Pontibacillus yanchengensis Y32(T) and comparison among Pontibacillus genomes.</title>
        <authorList>
            <person name="Huang J."/>
            <person name="Qiao Z.X."/>
            <person name="Tang J.W."/>
            <person name="Wang G."/>
        </authorList>
    </citation>
    <scope>NUCLEOTIDE SEQUENCE [LARGE SCALE GENOMIC DNA]</scope>
    <source>
        <strain evidence="9 10">Y32</strain>
    </source>
</reference>
<dbReference type="GO" id="GO:0090599">
    <property type="term" value="F:alpha-glucosidase activity"/>
    <property type="evidence" value="ECO:0007669"/>
    <property type="project" value="UniProtKB-ARBA"/>
</dbReference>
<keyword evidence="2 4" id="KW-0378">Hydrolase</keyword>
<organism evidence="9 10">
    <name type="scientific">Pontibacillus yanchengensis Y32</name>
    <dbReference type="NCBI Taxonomy" id="1385514"/>
    <lineage>
        <taxon>Bacteria</taxon>
        <taxon>Bacillati</taxon>
        <taxon>Bacillota</taxon>
        <taxon>Bacilli</taxon>
        <taxon>Bacillales</taxon>
        <taxon>Bacillaceae</taxon>
        <taxon>Pontibacillus</taxon>
    </lineage>
</organism>
<dbReference type="SUPFAM" id="SSF74650">
    <property type="entry name" value="Galactose mutarotase-like"/>
    <property type="match status" value="1"/>
</dbReference>
<dbReference type="GO" id="GO:0005975">
    <property type="term" value="P:carbohydrate metabolic process"/>
    <property type="evidence" value="ECO:0007669"/>
    <property type="project" value="InterPro"/>
</dbReference>
<proteinExistence type="inferred from homology"/>
<dbReference type="InterPro" id="IPR017853">
    <property type="entry name" value="GH"/>
</dbReference>
<evidence type="ECO:0000256" key="4">
    <source>
        <dbReference type="RuleBase" id="RU361185"/>
    </source>
</evidence>
<feature type="domain" description="Glycoside hydrolase family 31 N-terminal" evidence="6">
    <location>
        <begin position="47"/>
        <end position="213"/>
    </location>
</feature>
<dbReference type="STRING" id="1385514.N782_18300"/>
<dbReference type="PROSITE" id="PS00707">
    <property type="entry name" value="GLYCOSYL_HYDROL_F31_2"/>
    <property type="match status" value="1"/>
</dbReference>
<comment type="caution">
    <text evidence="9">The sequence shown here is derived from an EMBL/GenBank/DDBJ whole genome shotgun (WGS) entry which is preliminary data.</text>
</comment>
<dbReference type="RefSeq" id="WP_036822624.1">
    <property type="nucleotide sequence ID" value="NZ_AVBF01000058.1"/>
</dbReference>
<evidence type="ECO:0000259" key="6">
    <source>
        <dbReference type="Pfam" id="PF13802"/>
    </source>
</evidence>
<dbReference type="PROSITE" id="PS00129">
    <property type="entry name" value="GLYCOSYL_HYDROL_F31_1"/>
    <property type="match status" value="1"/>
</dbReference>
<dbReference type="eggNOG" id="COG1501">
    <property type="taxonomic scope" value="Bacteria"/>
</dbReference>
<comment type="similarity">
    <text evidence="1 4">Belongs to the glycosyl hydrolase 31 family.</text>
</comment>
<accession>A0A0A2T6X2</accession>
<dbReference type="CDD" id="cd14752">
    <property type="entry name" value="GH31_N"/>
    <property type="match status" value="1"/>
</dbReference>
<keyword evidence="3 4" id="KW-0326">Glycosidase</keyword>
<dbReference type="GO" id="GO:0030246">
    <property type="term" value="F:carbohydrate binding"/>
    <property type="evidence" value="ECO:0007669"/>
    <property type="project" value="InterPro"/>
</dbReference>
<sequence>MLEDTSFAIHPGKKATIAQTPYHDIGNVKQVTETKEGYLIECEHGFVTIQLYRDDILRITMNPANTPSCDSTPAVYAQKQQVNCSINEEEEDITITSAALKAVIQKRPFRLTILDSDGQEIVSEQDKGMGYHETGDVICYKEMHQHDRFYGFGEKSGFLDKHGESYTMWNTDVYAPHNPETDPLYQSIPYFMTLRNGKAHGIFFDNSYKSTFDMKSESDHYSFKAEGGELDYYVFVGPTPKKVLEQYTHITGRMTIPPKWAIGYHQSRYSYESEQEVREIAKTFVDKNIPLEVIYLDIHYMDEYRVFTFNKDQFPNPKQMISDLKDIGIRIVPIVDPGVKKDPEYETYQEGIREDHFCKYIEGDVYTGDVWPGESAFPDFTDEPTRTWWANKHKYYADLGIEGIWNDMNEPAVFNETKTMDTTVMHKNDGNPATHRELHNLYGLQMGKATFEGMKQHLNGKRSFLLTRAGFAGVQRYASVWTGDNRSFWEHLQMSLPMCMNLGVSGVPFTGPDVGGFAHDSNGELLTRWTQVGAFTPYFRNHSAIGTLYQEPWQFGEEYEAIIKKYIQLRYQWLPQLYMLFQNAHETGSPVMRPLFLEYPGDTKTYNLNDQFMIGDNVVIAPIMQPEVTDRAVYLPEGDWVDYFTGEQYKGSTYHLIHAELDTLPIFVKQGTFIAHSPSRQSTMVEQGELQVHVYAGQEGIYESYVYEDDGETYQYEQSNYLKLPIQVECSPSRIDVSIGELEGSFKPAYSSISFKLHGLEEQQQVYVNGERKDLHHASMELGLF</sequence>
<dbReference type="Pfam" id="PF13802">
    <property type="entry name" value="Gal_mutarotas_2"/>
    <property type="match status" value="1"/>
</dbReference>
<evidence type="ECO:0000256" key="1">
    <source>
        <dbReference type="ARBA" id="ARBA00007806"/>
    </source>
</evidence>
<evidence type="ECO:0000256" key="2">
    <source>
        <dbReference type="ARBA" id="ARBA00022801"/>
    </source>
</evidence>
<dbReference type="Proteomes" id="UP000030147">
    <property type="component" value="Unassembled WGS sequence"/>
</dbReference>
<dbReference type="InterPro" id="IPR033403">
    <property type="entry name" value="DUF5110"/>
</dbReference>
<evidence type="ECO:0000256" key="3">
    <source>
        <dbReference type="ARBA" id="ARBA00023295"/>
    </source>
</evidence>
<dbReference type="CDD" id="cd06604">
    <property type="entry name" value="GH31_glucosidase_II_MalA"/>
    <property type="match status" value="1"/>
</dbReference>
<dbReference type="SUPFAM" id="SSF51011">
    <property type="entry name" value="Glycosyl hydrolase domain"/>
    <property type="match status" value="1"/>
</dbReference>
<gene>
    <name evidence="9" type="ORF">N782_18300</name>
</gene>
<dbReference type="EMBL" id="AVBF01000058">
    <property type="protein sequence ID" value="KGP71552.1"/>
    <property type="molecule type" value="Genomic_DNA"/>
</dbReference>
<dbReference type="InterPro" id="IPR011013">
    <property type="entry name" value="Gal_mutarotase_sf_dom"/>
</dbReference>
<dbReference type="OrthoDB" id="176168at2"/>
<dbReference type="Gene3D" id="3.20.20.80">
    <property type="entry name" value="Glycosidases"/>
    <property type="match status" value="2"/>
</dbReference>
<dbReference type="SUPFAM" id="SSF51445">
    <property type="entry name" value="(Trans)glycosidases"/>
    <property type="match status" value="1"/>
</dbReference>
<dbReference type="Gene3D" id="2.60.40.1760">
    <property type="entry name" value="glycosyl hydrolase (family 31)"/>
    <property type="match status" value="1"/>
</dbReference>
<dbReference type="Pfam" id="PF01055">
    <property type="entry name" value="Glyco_hydro_31_2nd"/>
    <property type="match status" value="1"/>
</dbReference>
<dbReference type="Pfam" id="PF21365">
    <property type="entry name" value="Glyco_hydro_31_3rd"/>
    <property type="match status" value="1"/>
</dbReference>
<name>A0A0A2T6X2_9BACI</name>
<feature type="domain" description="Glycoside hydrolase family 31 TIM barrel" evidence="5">
    <location>
        <begin position="255"/>
        <end position="579"/>
    </location>
</feature>